<evidence type="ECO:0000256" key="2">
    <source>
        <dbReference type="SAM" id="MobiDB-lite"/>
    </source>
</evidence>
<dbReference type="Pfam" id="PF01388">
    <property type="entry name" value="ARID"/>
    <property type="match status" value="1"/>
</dbReference>
<dbReference type="PANTHER" id="PTHR46410:SF1">
    <property type="entry name" value="AT-RICH INTERACTIVE DOMAIN-CONTAINING PROTEIN 1"/>
    <property type="match status" value="1"/>
</dbReference>
<evidence type="ECO:0000259" key="3">
    <source>
        <dbReference type="PROSITE" id="PS51011"/>
    </source>
</evidence>
<name>A0AAV1D1W2_OLDCO</name>
<proteinExistence type="predicted"/>
<dbReference type="SMART" id="SM01014">
    <property type="entry name" value="ARID"/>
    <property type="match status" value="1"/>
</dbReference>
<dbReference type="SUPFAM" id="SSF46774">
    <property type="entry name" value="ARID-like"/>
    <property type="match status" value="1"/>
</dbReference>
<dbReference type="InterPro" id="IPR001005">
    <property type="entry name" value="SANT/Myb"/>
</dbReference>
<dbReference type="Gene3D" id="1.10.150.60">
    <property type="entry name" value="ARID DNA-binding domain"/>
    <property type="match status" value="1"/>
</dbReference>
<evidence type="ECO:0000256" key="1">
    <source>
        <dbReference type="ARBA" id="ARBA00023242"/>
    </source>
</evidence>
<organism evidence="4 5">
    <name type="scientific">Oldenlandia corymbosa var. corymbosa</name>
    <dbReference type="NCBI Taxonomy" id="529605"/>
    <lineage>
        <taxon>Eukaryota</taxon>
        <taxon>Viridiplantae</taxon>
        <taxon>Streptophyta</taxon>
        <taxon>Embryophyta</taxon>
        <taxon>Tracheophyta</taxon>
        <taxon>Spermatophyta</taxon>
        <taxon>Magnoliopsida</taxon>
        <taxon>eudicotyledons</taxon>
        <taxon>Gunneridae</taxon>
        <taxon>Pentapetalae</taxon>
        <taxon>asterids</taxon>
        <taxon>lamiids</taxon>
        <taxon>Gentianales</taxon>
        <taxon>Rubiaceae</taxon>
        <taxon>Rubioideae</taxon>
        <taxon>Spermacoceae</taxon>
        <taxon>Hedyotis-Oldenlandia complex</taxon>
        <taxon>Oldenlandia</taxon>
    </lineage>
</organism>
<keyword evidence="1" id="KW-0539">Nucleus</keyword>
<feature type="region of interest" description="Disordered" evidence="2">
    <location>
        <begin position="339"/>
        <end position="362"/>
    </location>
</feature>
<reference evidence="4" key="1">
    <citation type="submission" date="2023-03" db="EMBL/GenBank/DDBJ databases">
        <authorList>
            <person name="Julca I."/>
        </authorList>
    </citation>
    <scope>NUCLEOTIDE SEQUENCE</scope>
</reference>
<protein>
    <submittedName>
        <fullName evidence="4">OLC1v1039272C1</fullName>
    </submittedName>
</protein>
<keyword evidence="5" id="KW-1185">Reference proteome</keyword>
<dbReference type="InterPro" id="IPR000949">
    <property type="entry name" value="ELM2_dom"/>
</dbReference>
<dbReference type="PROSITE" id="PS51011">
    <property type="entry name" value="ARID"/>
    <property type="match status" value="1"/>
</dbReference>
<dbReference type="InterPro" id="IPR001606">
    <property type="entry name" value="ARID_dom"/>
</dbReference>
<evidence type="ECO:0000313" key="5">
    <source>
        <dbReference type="Proteomes" id="UP001161247"/>
    </source>
</evidence>
<dbReference type="SMART" id="SM00501">
    <property type="entry name" value="BRIGHT"/>
    <property type="match status" value="1"/>
</dbReference>
<feature type="domain" description="ARID" evidence="3">
    <location>
        <begin position="43"/>
        <end position="136"/>
    </location>
</feature>
<dbReference type="CDD" id="cd00167">
    <property type="entry name" value="SANT"/>
    <property type="match status" value="1"/>
</dbReference>
<dbReference type="CDD" id="cd16100">
    <property type="entry name" value="ARID"/>
    <property type="match status" value="1"/>
</dbReference>
<dbReference type="PANTHER" id="PTHR46410">
    <property type="entry name" value="AT-RICH INTERACTIVE DOMAIN-CONTAINING PROTEIN 2"/>
    <property type="match status" value="1"/>
</dbReference>
<dbReference type="SMART" id="SM01189">
    <property type="entry name" value="ELM2"/>
    <property type="match status" value="1"/>
</dbReference>
<dbReference type="Proteomes" id="UP001161247">
    <property type="component" value="Chromosome 4"/>
</dbReference>
<dbReference type="GO" id="GO:0003677">
    <property type="term" value="F:DNA binding"/>
    <property type="evidence" value="ECO:0007669"/>
    <property type="project" value="InterPro"/>
</dbReference>
<evidence type="ECO:0000313" key="4">
    <source>
        <dbReference type="EMBL" id="CAI9101849.1"/>
    </source>
</evidence>
<dbReference type="AlphaFoldDB" id="A0AAV1D1W2"/>
<dbReference type="EMBL" id="OX459121">
    <property type="protein sequence ID" value="CAI9101849.1"/>
    <property type="molecule type" value="Genomic_DNA"/>
</dbReference>
<gene>
    <name evidence="4" type="ORF">OLC1_LOCUS11345</name>
</gene>
<accession>A0AAV1D1W2</accession>
<sequence>MAGWLKRVDGSRPESFEVHPNVEVRKPLSDQDPVEAEDDFYSQKLKSLFDEVLAVFLEAFRGACFFRPMPPVIGEGESVDLLKLYLKVKERGGFEKVSETGQWDCVARECGFDSVVGSSLKLVYVQYLGLLSRYLEKVILKEKDLNNRGIEEQSSSGLLCRLLMDVESDLKGRFSGISHKKEKDVELLDVIKTELGFGMDGKLHGLNDHGGFVKLTGGTDILEKKGFVQEAEKGRDEDISKGEGGTDVGDLHFVIDIGQVKRDDDAVTAVDSIGGTEDGFGRKRKPENSCRMLDWIHNVAMDPCNPAIGSMPDSSKWKYYASDLVWKQVLLAREAMLSKRKNESSDHQATLQKKQKMHPTMYDDQCEKPRFSKRILEAKAPSRKTKARTYVETSSSGTLSDDDLAGSQSDSSWEADPKFVGGSRRREKRVPIGSSFQADIPEWTGKASSENSDSKWLGTRLWPLDKAEQTRNLIERERIGKGRQDSCGCQFPVSLECIRFHISEKRARLKLELGLAFYSSRIDQMGEEFASSWTKEDEKKFHNIVETNPSYLGKFFWQEIVKSFPNKSSKTLVSYYYNVYLLRRRGQQNRIAPHDINSDDDESGPRYNTAISPGSIFCSPKKPA</sequence>
<dbReference type="InterPro" id="IPR036431">
    <property type="entry name" value="ARID_dom_sf"/>
</dbReference>
<feature type="region of interest" description="Disordered" evidence="2">
    <location>
        <begin position="374"/>
        <end position="453"/>
    </location>
</feature>
<dbReference type="Gene3D" id="1.10.10.60">
    <property type="entry name" value="Homeodomain-like"/>
    <property type="match status" value="1"/>
</dbReference>